<comment type="caution">
    <text evidence="2">The sequence shown here is derived from an EMBL/GenBank/DDBJ whole genome shotgun (WGS) entry which is preliminary data.</text>
</comment>
<feature type="domain" description="AntA/AntB antirepressor" evidence="1">
    <location>
        <begin position="16"/>
        <end position="84"/>
    </location>
</feature>
<evidence type="ECO:0000313" key="3">
    <source>
        <dbReference type="Proteomes" id="UP000051439"/>
    </source>
</evidence>
<dbReference type="Pfam" id="PF08346">
    <property type="entry name" value="AntA"/>
    <property type="match status" value="1"/>
</dbReference>
<name>A0A0R1NUA5_9LACO</name>
<protein>
    <recommendedName>
        <fullName evidence="1">AntA/AntB antirepressor domain-containing protein</fullName>
    </recommendedName>
</protein>
<dbReference type="PATRIC" id="fig|1423766.4.peg.439"/>
<dbReference type="EMBL" id="AZEB01000011">
    <property type="protein sequence ID" value="KRL21876.1"/>
    <property type="molecule type" value="Genomic_DNA"/>
</dbReference>
<evidence type="ECO:0000313" key="2">
    <source>
        <dbReference type="EMBL" id="KRL21876.1"/>
    </source>
</evidence>
<dbReference type="Proteomes" id="UP000051439">
    <property type="component" value="Unassembled WGS sequence"/>
</dbReference>
<evidence type="ECO:0000259" key="1">
    <source>
        <dbReference type="Pfam" id="PF08346"/>
    </source>
</evidence>
<dbReference type="AlphaFoldDB" id="A0A0R1NUA5"/>
<proteinExistence type="predicted"/>
<accession>A0A0R1NUA5</accession>
<keyword evidence="3" id="KW-1185">Reference proteome</keyword>
<dbReference type="InterPro" id="IPR013557">
    <property type="entry name" value="AntA/B_antirep"/>
</dbReference>
<reference evidence="2 3" key="1">
    <citation type="journal article" date="2015" name="Genome Announc.">
        <title>Expanding the biotechnology potential of lactobacilli through comparative genomics of 213 strains and associated genera.</title>
        <authorList>
            <person name="Sun Z."/>
            <person name="Harris H.M."/>
            <person name="McCann A."/>
            <person name="Guo C."/>
            <person name="Argimon S."/>
            <person name="Zhang W."/>
            <person name="Yang X."/>
            <person name="Jeffery I.B."/>
            <person name="Cooney J.C."/>
            <person name="Kagawa T.F."/>
            <person name="Liu W."/>
            <person name="Song Y."/>
            <person name="Salvetti E."/>
            <person name="Wrobel A."/>
            <person name="Rasinkangas P."/>
            <person name="Parkhill J."/>
            <person name="Rea M.C."/>
            <person name="O'Sullivan O."/>
            <person name="Ritari J."/>
            <person name="Douillard F.P."/>
            <person name="Paul Ross R."/>
            <person name="Yang R."/>
            <person name="Briner A.E."/>
            <person name="Felis G.E."/>
            <person name="de Vos W.M."/>
            <person name="Barrangou R."/>
            <person name="Klaenhammer T.R."/>
            <person name="Caufield P.W."/>
            <person name="Cui Y."/>
            <person name="Zhang H."/>
            <person name="O'Toole P.W."/>
        </authorList>
    </citation>
    <scope>NUCLEOTIDE SEQUENCE [LARGE SCALE GENOMIC DNA]</scope>
    <source>
        <strain evidence="2 3">DSM 19906</strain>
    </source>
</reference>
<organism evidence="2 3">
    <name type="scientific">Lentilactobacillus kisonensis DSM 19906 = JCM 15041</name>
    <dbReference type="NCBI Taxonomy" id="1423766"/>
    <lineage>
        <taxon>Bacteria</taxon>
        <taxon>Bacillati</taxon>
        <taxon>Bacillota</taxon>
        <taxon>Bacilli</taxon>
        <taxon>Lactobacillales</taxon>
        <taxon>Lactobacillaceae</taxon>
        <taxon>Lentilactobacillus</taxon>
    </lineage>
</organism>
<dbReference type="RefSeq" id="WP_082602808.1">
    <property type="nucleotide sequence ID" value="NZ_AZEB01000011.1"/>
</dbReference>
<sequence length="182" mass="21144">MDQLIKILKHDDEMVVSGRDLHDFLEVDTPYRIWIQRMIEYGFHENADYISFEQKSTKPQGGRPQVGHALKLDMAKEIAMIQRTDKGKGEYSYISTRVKHAVNGYIDIHHLVLNRKQRGMLYKDISRGLNEVTGVKTRTQLRKKDFDTADEFVTNWVPSTATLQIIKQLSDVPEGQTELIRR</sequence>
<gene>
    <name evidence="2" type="ORF">FC98_GL000431</name>
</gene>